<keyword evidence="7" id="KW-0934">Plastid</keyword>
<evidence type="ECO:0000313" key="10">
    <source>
        <dbReference type="EMBL" id="KAK3279313.1"/>
    </source>
</evidence>
<evidence type="ECO:0000256" key="1">
    <source>
        <dbReference type="ARBA" id="ARBA00001478"/>
    </source>
</evidence>
<name>A0AAE0GJR8_9CHLO</name>
<comment type="similarity">
    <text evidence="3 7">Belongs to the glycosyltransferase 1 family. Bacterial/plant glycogen synthase subfamily.</text>
</comment>
<keyword evidence="7" id="KW-0035">Amyloplast</keyword>
<keyword evidence="11" id="KW-1185">Reference proteome</keyword>
<comment type="catalytic activity">
    <reaction evidence="1">
        <text>[(1-&gt;4)-alpha-D-glucosyl](n) + ADP-alpha-D-glucose = [(1-&gt;4)-alpha-D-glucosyl](n+1) + ADP + H(+)</text>
        <dbReference type="Rhea" id="RHEA:18189"/>
        <dbReference type="Rhea" id="RHEA-COMP:9584"/>
        <dbReference type="Rhea" id="RHEA-COMP:9587"/>
        <dbReference type="ChEBI" id="CHEBI:15378"/>
        <dbReference type="ChEBI" id="CHEBI:15444"/>
        <dbReference type="ChEBI" id="CHEBI:57498"/>
        <dbReference type="ChEBI" id="CHEBI:456216"/>
        <dbReference type="EC" id="2.4.1.21"/>
    </reaction>
</comment>
<dbReference type="InterPro" id="IPR013534">
    <property type="entry name" value="Starch_synth_cat_dom"/>
</dbReference>
<feature type="domain" description="Starch synthase catalytic" evidence="9">
    <location>
        <begin position="4"/>
        <end position="138"/>
    </location>
</feature>
<dbReference type="CDD" id="cd03791">
    <property type="entry name" value="GT5_Glycogen_synthase_DULL1-like"/>
    <property type="match status" value="1"/>
</dbReference>
<dbReference type="GO" id="GO:0009501">
    <property type="term" value="C:amyloplast"/>
    <property type="evidence" value="ECO:0007669"/>
    <property type="project" value="UniProtKB-SubCell"/>
</dbReference>
<gene>
    <name evidence="10" type="ORF">CYMTET_12794</name>
</gene>
<dbReference type="InterPro" id="IPR001296">
    <property type="entry name" value="Glyco_trans_1"/>
</dbReference>
<dbReference type="EMBL" id="LGRX02005021">
    <property type="protein sequence ID" value="KAK3279313.1"/>
    <property type="molecule type" value="Genomic_DNA"/>
</dbReference>
<comment type="pathway">
    <text evidence="2 7">Glycan biosynthesis; starch biosynthesis.</text>
</comment>
<keyword evidence="5" id="KW-0808">Transferase</keyword>
<dbReference type="GO" id="GO:0009507">
    <property type="term" value="C:chloroplast"/>
    <property type="evidence" value="ECO:0007669"/>
    <property type="project" value="UniProtKB-SubCell"/>
</dbReference>
<comment type="subcellular location">
    <subcellularLocation>
        <location evidence="7">Plastid</location>
        <location evidence="7">Chloroplast</location>
    </subcellularLocation>
    <subcellularLocation>
        <location evidence="7">Plastid</location>
        <location evidence="7">Amyloplast</location>
    </subcellularLocation>
</comment>
<evidence type="ECO:0000256" key="4">
    <source>
        <dbReference type="ARBA" id="ARBA00022676"/>
    </source>
</evidence>
<keyword evidence="4 7" id="KW-0328">Glycosyltransferase</keyword>
<evidence type="ECO:0000256" key="3">
    <source>
        <dbReference type="ARBA" id="ARBA00010281"/>
    </source>
</evidence>
<evidence type="ECO:0000256" key="7">
    <source>
        <dbReference type="RuleBase" id="RU361232"/>
    </source>
</evidence>
<dbReference type="AlphaFoldDB" id="A0AAE0GJR8"/>
<dbReference type="SUPFAM" id="SSF53756">
    <property type="entry name" value="UDP-Glycosyltransferase/glycogen phosphorylase"/>
    <property type="match status" value="1"/>
</dbReference>
<dbReference type="Pfam" id="PF00534">
    <property type="entry name" value="Glycos_transf_1"/>
    <property type="match status" value="1"/>
</dbReference>
<dbReference type="PANTHER" id="PTHR46083">
    <property type="match status" value="1"/>
</dbReference>
<organism evidence="10 11">
    <name type="scientific">Cymbomonas tetramitiformis</name>
    <dbReference type="NCBI Taxonomy" id="36881"/>
    <lineage>
        <taxon>Eukaryota</taxon>
        <taxon>Viridiplantae</taxon>
        <taxon>Chlorophyta</taxon>
        <taxon>Pyramimonadophyceae</taxon>
        <taxon>Pyramimonadales</taxon>
        <taxon>Pyramimonadaceae</taxon>
        <taxon>Cymbomonas</taxon>
    </lineage>
</organism>
<evidence type="ECO:0000259" key="9">
    <source>
        <dbReference type="Pfam" id="PF08323"/>
    </source>
</evidence>
<evidence type="ECO:0000313" key="11">
    <source>
        <dbReference type="Proteomes" id="UP001190700"/>
    </source>
</evidence>
<evidence type="ECO:0000256" key="5">
    <source>
        <dbReference type="ARBA" id="ARBA00022679"/>
    </source>
</evidence>
<sequence length="386" mass="42967">GSYNELEAYLYFSRAALEYMLKSGRQPDIIHTHDWHTAATGMLYWDVYNPMGLWRPQLVMTIHNLDNTGEVKGEELEWVLPDAEQYLVDEKAMDPRTKGHNPERASLLKAGIVYSSKITTVSPTYAQDTLNGAAAGWLKECLAIHGSKFSGLINGIDSGMWDPQRDCFLPAPFSSASPDPKKLCKEYVLKGLGIPIEEGVPVVTCISRLVPQKGIHLIKRAIYRTAELGGIFILLGSAPDDGINHDFMNLRDEFADDPKIKLLLMYSESLAHQLYAAADIIVVPSMFEPCGLTQLVSMQYGTIPVVRRTGGLADTVFDVDQDGEEGNGFVFDGADEGSLDSALDRAIQYYKEKPEWWAQLSRSDMQLNNTWDSRAGAYVDLYQSIL</sequence>
<reference evidence="10 11" key="1">
    <citation type="journal article" date="2015" name="Genome Biol. Evol.">
        <title>Comparative Genomics of a Bacterivorous Green Alga Reveals Evolutionary Causalities and Consequences of Phago-Mixotrophic Mode of Nutrition.</title>
        <authorList>
            <person name="Burns J.A."/>
            <person name="Paasch A."/>
            <person name="Narechania A."/>
            <person name="Kim E."/>
        </authorList>
    </citation>
    <scope>NUCLEOTIDE SEQUENCE [LARGE SCALE GENOMIC DNA]</scope>
    <source>
        <strain evidence="10 11">PLY_AMNH</strain>
    </source>
</reference>
<evidence type="ECO:0000259" key="8">
    <source>
        <dbReference type="Pfam" id="PF00534"/>
    </source>
</evidence>
<feature type="non-terminal residue" evidence="10">
    <location>
        <position position="1"/>
    </location>
</feature>
<dbReference type="GO" id="GO:0004373">
    <property type="term" value="F:alpha-1,4-glucan glucosyltransferase (UDP-glucose donor) activity"/>
    <property type="evidence" value="ECO:0007669"/>
    <property type="project" value="InterPro"/>
</dbReference>
<feature type="domain" description="Glycosyl transferase family 1" evidence="8">
    <location>
        <begin position="196"/>
        <end position="350"/>
    </location>
</feature>
<dbReference type="Proteomes" id="UP001190700">
    <property type="component" value="Unassembled WGS sequence"/>
</dbReference>
<dbReference type="InterPro" id="IPR011835">
    <property type="entry name" value="GS/SS"/>
</dbReference>
<keyword evidence="6 7" id="KW-0750">Starch biosynthesis</keyword>
<accession>A0AAE0GJR8</accession>
<dbReference type="PANTHER" id="PTHR46083:SF1">
    <property type="entry name" value="GLYCOGEN SYNTHASE 2-RELATED"/>
    <property type="match status" value="1"/>
</dbReference>
<evidence type="ECO:0000256" key="2">
    <source>
        <dbReference type="ARBA" id="ARBA00004727"/>
    </source>
</evidence>
<dbReference type="EC" id="2.4.1.-" evidence="7"/>
<evidence type="ECO:0000256" key="6">
    <source>
        <dbReference type="ARBA" id="ARBA00022922"/>
    </source>
</evidence>
<keyword evidence="7" id="KW-0150">Chloroplast</keyword>
<proteinExistence type="inferred from homology"/>
<dbReference type="GO" id="GO:0019252">
    <property type="term" value="P:starch biosynthetic process"/>
    <property type="evidence" value="ECO:0007669"/>
    <property type="project" value="UniProtKB-UniRule"/>
</dbReference>
<dbReference type="Gene3D" id="3.40.50.2000">
    <property type="entry name" value="Glycogen Phosphorylase B"/>
    <property type="match status" value="2"/>
</dbReference>
<dbReference type="Pfam" id="PF08323">
    <property type="entry name" value="Glyco_transf_5"/>
    <property type="match status" value="1"/>
</dbReference>
<dbReference type="NCBIfam" id="TIGR02095">
    <property type="entry name" value="glgA"/>
    <property type="match status" value="1"/>
</dbReference>
<protein>
    <recommendedName>
        <fullName evidence="7">Starch synthase, chloroplastic/amyloplastic</fullName>
        <ecNumber evidence="7">2.4.1.-</ecNumber>
    </recommendedName>
</protein>
<dbReference type="GO" id="GO:0009011">
    <property type="term" value="F:alpha-1,4-glucan glucosyltransferase (ADP-glucose donor) activity"/>
    <property type="evidence" value="ECO:0007669"/>
    <property type="project" value="UniProtKB-EC"/>
</dbReference>
<comment type="caution">
    <text evidence="10">The sequence shown here is derived from an EMBL/GenBank/DDBJ whole genome shotgun (WGS) entry which is preliminary data.</text>
</comment>